<feature type="chain" id="PRO_5039937907" description="Secreted protein" evidence="1">
    <location>
        <begin position="24"/>
        <end position="266"/>
    </location>
</feature>
<keyword evidence="1" id="KW-0732">Signal</keyword>
<sequence length="266" mass="29541">MASNHRFFIMQNLLTLLIACSSAAHVCSWEIVMKLPPSYGPDNRVDDEIFYNSTATEGLYFGFPAASTSPTPPLVYLSTRRMDLPFSGHGNSALCMASNHRFFIMQFAHHQCSNRRFVASTTSHYGCFCDSRKPSAIASNFFRCSGGIVAADEVAETCPFNAGQRSMVCWMLFSSMVKRGHVVSRLAVYVTRSSQKLKAGFSAASTFGLLDGFPYLGLPVPLRFLRKSAWCDLVPLRQAFCAQHPCCVDALYVDVLMHLTRPTSVW</sequence>
<dbReference type="AlphaFoldDB" id="A0A9J6EGI5"/>
<dbReference type="EMBL" id="JABSTU010000004">
    <property type="protein sequence ID" value="KAH8033595.1"/>
    <property type="molecule type" value="Genomic_DNA"/>
</dbReference>
<name>A0A9J6EGI5_RHIMP</name>
<gene>
    <name evidence="2" type="ORF">HPB51_014501</name>
</gene>
<evidence type="ECO:0000256" key="1">
    <source>
        <dbReference type="SAM" id="SignalP"/>
    </source>
</evidence>
<reference evidence="2" key="1">
    <citation type="journal article" date="2020" name="Cell">
        <title>Large-Scale Comparative Analyses of Tick Genomes Elucidate Their Genetic Diversity and Vector Capacities.</title>
        <authorList>
            <consortium name="Tick Genome and Microbiome Consortium (TIGMIC)"/>
            <person name="Jia N."/>
            <person name="Wang J."/>
            <person name="Shi W."/>
            <person name="Du L."/>
            <person name="Sun Y."/>
            <person name="Zhan W."/>
            <person name="Jiang J.F."/>
            <person name="Wang Q."/>
            <person name="Zhang B."/>
            <person name="Ji P."/>
            <person name="Bell-Sakyi L."/>
            <person name="Cui X.M."/>
            <person name="Yuan T.T."/>
            <person name="Jiang B.G."/>
            <person name="Yang W.F."/>
            <person name="Lam T.T."/>
            <person name="Chang Q.C."/>
            <person name="Ding S.J."/>
            <person name="Wang X.J."/>
            <person name="Zhu J.G."/>
            <person name="Ruan X.D."/>
            <person name="Zhao L."/>
            <person name="Wei J.T."/>
            <person name="Ye R.Z."/>
            <person name="Que T.C."/>
            <person name="Du C.H."/>
            <person name="Zhou Y.H."/>
            <person name="Cheng J.X."/>
            <person name="Dai P.F."/>
            <person name="Guo W.B."/>
            <person name="Han X.H."/>
            <person name="Huang E.J."/>
            <person name="Li L.F."/>
            <person name="Wei W."/>
            <person name="Gao Y.C."/>
            <person name="Liu J.Z."/>
            <person name="Shao H.Z."/>
            <person name="Wang X."/>
            <person name="Wang C.C."/>
            <person name="Yang T.C."/>
            <person name="Huo Q.B."/>
            <person name="Li W."/>
            <person name="Chen H.Y."/>
            <person name="Chen S.E."/>
            <person name="Zhou L.G."/>
            <person name="Ni X.B."/>
            <person name="Tian J.H."/>
            <person name="Sheng Y."/>
            <person name="Liu T."/>
            <person name="Pan Y.S."/>
            <person name="Xia L.Y."/>
            <person name="Li J."/>
            <person name="Zhao F."/>
            <person name="Cao W.C."/>
        </authorList>
    </citation>
    <scope>NUCLEOTIDE SEQUENCE</scope>
    <source>
        <strain evidence="2">Rmic-2018</strain>
    </source>
</reference>
<reference evidence="2" key="2">
    <citation type="submission" date="2021-09" db="EMBL/GenBank/DDBJ databases">
        <authorList>
            <person name="Jia N."/>
            <person name="Wang J."/>
            <person name="Shi W."/>
            <person name="Du L."/>
            <person name="Sun Y."/>
            <person name="Zhan W."/>
            <person name="Jiang J."/>
            <person name="Wang Q."/>
            <person name="Zhang B."/>
            <person name="Ji P."/>
            <person name="Sakyi L.B."/>
            <person name="Cui X."/>
            <person name="Yuan T."/>
            <person name="Jiang B."/>
            <person name="Yang W."/>
            <person name="Lam T.T.-Y."/>
            <person name="Chang Q."/>
            <person name="Ding S."/>
            <person name="Wang X."/>
            <person name="Zhu J."/>
            <person name="Ruan X."/>
            <person name="Zhao L."/>
            <person name="Wei J."/>
            <person name="Que T."/>
            <person name="Du C."/>
            <person name="Cheng J."/>
            <person name="Dai P."/>
            <person name="Han X."/>
            <person name="Huang E."/>
            <person name="Gao Y."/>
            <person name="Liu J."/>
            <person name="Shao H."/>
            <person name="Ye R."/>
            <person name="Li L."/>
            <person name="Wei W."/>
            <person name="Wang X."/>
            <person name="Wang C."/>
            <person name="Huo Q."/>
            <person name="Li W."/>
            <person name="Guo W."/>
            <person name="Chen H."/>
            <person name="Chen S."/>
            <person name="Zhou L."/>
            <person name="Zhou L."/>
            <person name="Ni X."/>
            <person name="Tian J."/>
            <person name="Zhou Y."/>
            <person name="Sheng Y."/>
            <person name="Liu T."/>
            <person name="Pan Y."/>
            <person name="Xia L."/>
            <person name="Li J."/>
            <person name="Zhao F."/>
            <person name="Cao W."/>
        </authorList>
    </citation>
    <scope>NUCLEOTIDE SEQUENCE</scope>
    <source>
        <strain evidence="2">Rmic-2018</strain>
        <tissue evidence="2">Larvae</tissue>
    </source>
</reference>
<comment type="caution">
    <text evidence="2">The sequence shown here is derived from an EMBL/GenBank/DDBJ whole genome shotgun (WGS) entry which is preliminary data.</text>
</comment>
<evidence type="ECO:0000313" key="2">
    <source>
        <dbReference type="EMBL" id="KAH8033595.1"/>
    </source>
</evidence>
<evidence type="ECO:0008006" key="4">
    <source>
        <dbReference type="Google" id="ProtNLM"/>
    </source>
</evidence>
<dbReference type="Proteomes" id="UP000821866">
    <property type="component" value="Chromosome 2"/>
</dbReference>
<organism evidence="2 3">
    <name type="scientific">Rhipicephalus microplus</name>
    <name type="common">Cattle tick</name>
    <name type="synonym">Boophilus microplus</name>
    <dbReference type="NCBI Taxonomy" id="6941"/>
    <lineage>
        <taxon>Eukaryota</taxon>
        <taxon>Metazoa</taxon>
        <taxon>Ecdysozoa</taxon>
        <taxon>Arthropoda</taxon>
        <taxon>Chelicerata</taxon>
        <taxon>Arachnida</taxon>
        <taxon>Acari</taxon>
        <taxon>Parasitiformes</taxon>
        <taxon>Ixodida</taxon>
        <taxon>Ixodoidea</taxon>
        <taxon>Ixodidae</taxon>
        <taxon>Rhipicephalinae</taxon>
        <taxon>Rhipicephalus</taxon>
        <taxon>Boophilus</taxon>
    </lineage>
</organism>
<protein>
    <recommendedName>
        <fullName evidence="4">Secreted protein</fullName>
    </recommendedName>
</protein>
<accession>A0A9J6EGI5</accession>
<evidence type="ECO:0000313" key="3">
    <source>
        <dbReference type="Proteomes" id="UP000821866"/>
    </source>
</evidence>
<proteinExistence type="predicted"/>
<dbReference type="PROSITE" id="PS51257">
    <property type="entry name" value="PROKAR_LIPOPROTEIN"/>
    <property type="match status" value="1"/>
</dbReference>
<feature type="signal peptide" evidence="1">
    <location>
        <begin position="1"/>
        <end position="23"/>
    </location>
</feature>
<keyword evidence="3" id="KW-1185">Reference proteome</keyword>